<gene>
    <name evidence="7" type="ORF">EV671_102041</name>
</gene>
<evidence type="ECO:0000259" key="6">
    <source>
        <dbReference type="Pfam" id="PF07940"/>
    </source>
</evidence>
<evidence type="ECO:0000256" key="4">
    <source>
        <dbReference type="ARBA" id="ARBA00023239"/>
    </source>
</evidence>
<dbReference type="EMBL" id="SMBU01000020">
    <property type="protein sequence ID" value="TCU93080.1"/>
    <property type="molecule type" value="Genomic_DNA"/>
</dbReference>
<dbReference type="InterPro" id="IPR012480">
    <property type="entry name" value="Hepar_II_III_C"/>
</dbReference>
<comment type="caution">
    <text evidence="7">The sequence shown here is derived from an EMBL/GenBank/DDBJ whole genome shotgun (WGS) entry which is preliminary data.</text>
</comment>
<evidence type="ECO:0000256" key="1">
    <source>
        <dbReference type="ARBA" id="ARBA00004418"/>
    </source>
</evidence>
<dbReference type="Proteomes" id="UP000295110">
    <property type="component" value="Unassembled WGS sequence"/>
</dbReference>
<sequence>MSTTASTPTKPAATAATTAIAVPAVQAAVAKPTTAALAATPVVAATTPAPPARNSPLWNAPAPPAKAGVLGMALLTSINTGLFNGARTAREDWPTLVNRVKSDGGVASWVKAEQTRVDAWIARNFERADLIGGWINDYVDANGMALSWSPTDPEPPNGTTDAQKKFKGAWVARGRDYNIAQMQAAARIYRATGNTKYAEWAAKQLDFYARQYTLWPVSTVEGRSTMYRQGLDEAVAVAPLADTARLLDSYAGMTRTATWKNQFFMPLASNLKSTSAPLSNIQLWHASAIAIIAMRYKDSALLGYAIDDPAGIRANMASGLTVDNLWIEGGFAYNTYVVNCLSLLLVAADLEGFGDRFLGEANAALRMVLTPMEYHFDNGSLPNPGDSTSAQVMVNDLAHWYLFRTMPTYWGIAKATAWRTWESLLDPPKPNASATAPIIPTPNTKNFESLRWSILRAGNWQAFVRYGAMKPNHAPDEELNFELYDGSTPIAYDPGTTNYGSPLHQGYFVRGPAANAPLVDGDGQTKWAPGTLISFDAANSALTAEQTAFQADASARRSYRLTSSGFVEQSTITIPSGKTRRVGMAFSSTCDMVPGAGVSAASGLPALPAVTAFGYWSNTTTYTTTASWQLTLKCPGNKNYVMKVWGPGAQRLYIGKAPNTPVPATRNSLYYEVSAASAVFESSVTAAP</sequence>
<evidence type="ECO:0000256" key="5">
    <source>
        <dbReference type="SAM" id="SignalP"/>
    </source>
</evidence>
<reference evidence="7 8" key="1">
    <citation type="submission" date="2019-03" db="EMBL/GenBank/DDBJ databases">
        <title>Genomic Encyclopedia of Type Strains, Phase IV (KMG-IV): sequencing the most valuable type-strain genomes for metagenomic binning, comparative biology and taxonomic classification.</title>
        <authorList>
            <person name="Goeker M."/>
        </authorList>
    </citation>
    <scope>NUCLEOTIDE SEQUENCE [LARGE SCALE GENOMIC DNA]</scope>
    <source>
        <strain evidence="7 8">DSM 654</strain>
    </source>
</reference>
<dbReference type="GO" id="GO:0042597">
    <property type="term" value="C:periplasmic space"/>
    <property type="evidence" value="ECO:0007669"/>
    <property type="project" value="UniProtKB-SubCell"/>
</dbReference>
<dbReference type="InterPro" id="IPR008929">
    <property type="entry name" value="Chondroitin_lyas"/>
</dbReference>
<keyword evidence="8" id="KW-1185">Reference proteome</keyword>
<keyword evidence="3" id="KW-0574">Periplasm</keyword>
<evidence type="ECO:0000256" key="2">
    <source>
        <dbReference type="ARBA" id="ARBA00022729"/>
    </source>
</evidence>
<keyword evidence="4" id="KW-0456">Lyase</keyword>
<dbReference type="AlphaFoldDB" id="A0A4R3UQX5"/>
<comment type="subcellular location">
    <subcellularLocation>
        <location evidence="1">Periplasm</location>
    </subcellularLocation>
</comment>
<evidence type="ECO:0000256" key="3">
    <source>
        <dbReference type="ARBA" id="ARBA00022764"/>
    </source>
</evidence>
<dbReference type="PANTHER" id="PTHR39210:SF1">
    <property type="entry name" value="HEPARIN-SULFATE LYASE"/>
    <property type="match status" value="1"/>
</dbReference>
<dbReference type="Gene3D" id="1.50.10.100">
    <property type="entry name" value="Chondroitin AC/alginate lyase"/>
    <property type="match status" value="1"/>
</dbReference>
<organism evidence="7 8">
    <name type="scientific">Roseateles saccharophilus</name>
    <name type="common">Pseudomonas saccharophila</name>
    <dbReference type="NCBI Taxonomy" id="304"/>
    <lineage>
        <taxon>Bacteria</taxon>
        <taxon>Pseudomonadati</taxon>
        <taxon>Pseudomonadota</taxon>
        <taxon>Betaproteobacteria</taxon>
        <taxon>Burkholderiales</taxon>
        <taxon>Sphaerotilaceae</taxon>
        <taxon>Roseateles</taxon>
    </lineage>
</organism>
<feature type="chain" id="PRO_5020699018" evidence="5">
    <location>
        <begin position="39"/>
        <end position="688"/>
    </location>
</feature>
<feature type="signal peptide" evidence="5">
    <location>
        <begin position="1"/>
        <end position="38"/>
    </location>
</feature>
<dbReference type="GO" id="GO:0016829">
    <property type="term" value="F:lyase activity"/>
    <property type="evidence" value="ECO:0007669"/>
    <property type="project" value="UniProtKB-KW"/>
</dbReference>
<dbReference type="Gene3D" id="2.70.98.70">
    <property type="match status" value="1"/>
</dbReference>
<name>A0A4R3UQX5_ROSSA</name>
<protein>
    <submittedName>
        <fullName evidence="7">Heparinase II/III-like protein</fullName>
    </submittedName>
</protein>
<evidence type="ECO:0000313" key="8">
    <source>
        <dbReference type="Proteomes" id="UP000295110"/>
    </source>
</evidence>
<accession>A0A4R3UQX5</accession>
<dbReference type="SUPFAM" id="SSF48230">
    <property type="entry name" value="Chondroitin AC/alginate lyase"/>
    <property type="match status" value="1"/>
</dbReference>
<dbReference type="PANTHER" id="PTHR39210">
    <property type="entry name" value="HEPARIN-SULFATE LYASE"/>
    <property type="match status" value="1"/>
</dbReference>
<dbReference type="Pfam" id="PF07940">
    <property type="entry name" value="Hepar_II_III_C"/>
    <property type="match status" value="1"/>
</dbReference>
<proteinExistence type="predicted"/>
<keyword evidence="2 5" id="KW-0732">Signal</keyword>
<evidence type="ECO:0000313" key="7">
    <source>
        <dbReference type="EMBL" id="TCU93080.1"/>
    </source>
</evidence>
<feature type="domain" description="Heparinase II/III-like C-terminal" evidence="6">
    <location>
        <begin position="440"/>
        <end position="534"/>
    </location>
</feature>